<dbReference type="InterPro" id="IPR036264">
    <property type="entry name" value="Bact_exopeptidase_dim_dom"/>
</dbReference>
<dbReference type="PANTHER" id="PTHR11014">
    <property type="entry name" value="PEPTIDASE M20 FAMILY MEMBER"/>
    <property type="match status" value="1"/>
</dbReference>
<dbReference type="EC" id="3.5.1.32" evidence="4"/>
<proteinExistence type="predicted"/>
<dbReference type="PIRSF" id="PIRSF005962">
    <property type="entry name" value="Pept_M20D_amidohydro"/>
    <property type="match status" value="1"/>
</dbReference>
<feature type="binding site" evidence="2">
    <location>
        <position position="115"/>
    </location>
    <ligand>
        <name>Mn(2+)</name>
        <dbReference type="ChEBI" id="CHEBI:29035"/>
        <label>2</label>
    </ligand>
</feature>
<dbReference type="RefSeq" id="WP_184242127.1">
    <property type="nucleotide sequence ID" value="NZ_JACHNA010000001.1"/>
</dbReference>
<dbReference type="AlphaFoldDB" id="A0A7W7GQL7"/>
<feature type="domain" description="Peptidase M20 dimerisation" evidence="3">
    <location>
        <begin position="203"/>
        <end position="296"/>
    </location>
</feature>
<reference evidence="4 5" key="1">
    <citation type="submission" date="2020-08" db="EMBL/GenBank/DDBJ databases">
        <title>Sequencing the genomes of 1000 actinobacteria strains.</title>
        <authorList>
            <person name="Klenk H.-P."/>
        </authorList>
    </citation>
    <scope>NUCLEOTIDE SEQUENCE [LARGE SCALE GENOMIC DNA]</scope>
    <source>
        <strain evidence="4 5">DSM 23974</strain>
    </source>
</reference>
<dbReference type="SUPFAM" id="SSF55031">
    <property type="entry name" value="Bacterial exopeptidase dimerisation domain"/>
    <property type="match status" value="1"/>
</dbReference>
<gene>
    <name evidence="4" type="ORF">HDA30_001985</name>
</gene>
<dbReference type="Pfam" id="PF01546">
    <property type="entry name" value="Peptidase_M20"/>
    <property type="match status" value="1"/>
</dbReference>
<dbReference type="GO" id="GO:0046872">
    <property type="term" value="F:metal ion binding"/>
    <property type="evidence" value="ECO:0007669"/>
    <property type="project" value="UniProtKB-KW"/>
</dbReference>
<keyword evidence="5" id="KW-1185">Reference proteome</keyword>
<dbReference type="InterPro" id="IPR011650">
    <property type="entry name" value="Peptidase_M20_dimer"/>
</dbReference>
<evidence type="ECO:0000256" key="1">
    <source>
        <dbReference type="ARBA" id="ARBA00022801"/>
    </source>
</evidence>
<keyword evidence="2" id="KW-0479">Metal-binding</keyword>
<evidence type="ECO:0000313" key="5">
    <source>
        <dbReference type="Proteomes" id="UP000540191"/>
    </source>
</evidence>
<dbReference type="PANTHER" id="PTHR11014:SF63">
    <property type="entry name" value="METALLOPEPTIDASE, PUTATIVE (AFU_ORTHOLOGUE AFUA_6G09600)-RELATED"/>
    <property type="match status" value="1"/>
</dbReference>
<name>A0A7W7GQL7_9MICC</name>
<dbReference type="Gene3D" id="3.30.70.360">
    <property type="match status" value="1"/>
</dbReference>
<feature type="binding site" evidence="2">
    <location>
        <position position="117"/>
    </location>
    <ligand>
        <name>Mn(2+)</name>
        <dbReference type="ChEBI" id="CHEBI:29035"/>
        <label>2</label>
    </ligand>
</feature>
<dbReference type="Proteomes" id="UP000540191">
    <property type="component" value="Unassembled WGS sequence"/>
</dbReference>
<dbReference type="GO" id="GO:0019877">
    <property type="term" value="P:diaminopimelate biosynthetic process"/>
    <property type="evidence" value="ECO:0007669"/>
    <property type="project" value="UniProtKB-ARBA"/>
</dbReference>
<dbReference type="InterPro" id="IPR017439">
    <property type="entry name" value="Amidohydrolase"/>
</dbReference>
<evidence type="ECO:0000259" key="3">
    <source>
        <dbReference type="Pfam" id="PF07687"/>
    </source>
</evidence>
<comment type="cofactor">
    <cofactor evidence="2">
        <name>Mn(2+)</name>
        <dbReference type="ChEBI" id="CHEBI:29035"/>
    </cofactor>
    <text evidence="2">The Mn(2+) ion enhances activity.</text>
</comment>
<dbReference type="SUPFAM" id="SSF53187">
    <property type="entry name" value="Zn-dependent exopeptidases"/>
    <property type="match status" value="1"/>
</dbReference>
<evidence type="ECO:0000256" key="2">
    <source>
        <dbReference type="PIRSR" id="PIRSR005962-1"/>
    </source>
</evidence>
<dbReference type="NCBIfam" id="TIGR01891">
    <property type="entry name" value="amidohydrolases"/>
    <property type="match status" value="1"/>
</dbReference>
<sequence length="409" mass="43463">MTTLPAPLRLNDAARARMHEDYRHLHAHPELSMQEHETAAWIERQLAELDVPHFRCGGTGVVAVLTNPETPDGPVVAFRADTDGLPIAEQTGLEYASAARSALPDGTQVPVMHGCGHDTHIVSALTALRRLHAAPQVWQGTVVFVFQPGEETAAGARAMLDDGLWDRAPRPQVLLGQHVMPLAAGSVFVTPGTAMARADSQAITFHGVQAHGSQPQASIDPILLASHVVTRLQGIVSREVDPRDMAVVTVGTFHAGVKENIIPASAEIALNVRTYSSEVRERVLGAIERIARAEAEASGAPAPTFRRLSSFPRCHNDPEHAEAVAGALRAELGEQNVTAPAPFTGSEDVGALADAIEVPMVYWFFGAFTGDDPESVPGNHHPGFAPELAPALDTGHRAALAGLLAYVGR</sequence>
<dbReference type="FunFam" id="3.30.70.360:FF:000001">
    <property type="entry name" value="N-acetyldiaminopimelate deacetylase"/>
    <property type="match status" value="1"/>
</dbReference>
<protein>
    <submittedName>
        <fullName evidence="4">Hippurate hydrolase</fullName>
        <ecNumber evidence="4">3.5.1.32</ecNumber>
    </submittedName>
</protein>
<feature type="binding site" evidence="2">
    <location>
        <position position="178"/>
    </location>
    <ligand>
        <name>Mn(2+)</name>
        <dbReference type="ChEBI" id="CHEBI:29035"/>
        <label>2</label>
    </ligand>
</feature>
<dbReference type="Pfam" id="PF07687">
    <property type="entry name" value="M20_dimer"/>
    <property type="match status" value="1"/>
</dbReference>
<dbReference type="EMBL" id="JACHNA010000001">
    <property type="protein sequence ID" value="MBB4736477.1"/>
    <property type="molecule type" value="Genomic_DNA"/>
</dbReference>
<evidence type="ECO:0000313" key="4">
    <source>
        <dbReference type="EMBL" id="MBB4736477.1"/>
    </source>
</evidence>
<dbReference type="GO" id="GO:0050118">
    <property type="term" value="F:N-acetyldiaminopimelate deacetylase activity"/>
    <property type="evidence" value="ECO:0007669"/>
    <property type="project" value="UniProtKB-ARBA"/>
</dbReference>
<feature type="binding site" evidence="2">
    <location>
        <position position="151"/>
    </location>
    <ligand>
        <name>Mn(2+)</name>
        <dbReference type="ChEBI" id="CHEBI:29035"/>
        <label>2</label>
    </ligand>
</feature>
<dbReference type="InterPro" id="IPR002933">
    <property type="entry name" value="Peptidase_M20"/>
</dbReference>
<dbReference type="Gene3D" id="3.40.630.10">
    <property type="entry name" value="Zn peptidases"/>
    <property type="match status" value="1"/>
</dbReference>
<dbReference type="GO" id="GO:0047980">
    <property type="term" value="F:hippurate hydrolase activity"/>
    <property type="evidence" value="ECO:0007669"/>
    <property type="project" value="UniProtKB-EC"/>
</dbReference>
<organism evidence="4 5">
    <name type="scientific">Micrococcus cohnii</name>
    <dbReference type="NCBI Taxonomy" id="993416"/>
    <lineage>
        <taxon>Bacteria</taxon>
        <taxon>Bacillati</taxon>
        <taxon>Actinomycetota</taxon>
        <taxon>Actinomycetes</taxon>
        <taxon>Micrococcales</taxon>
        <taxon>Micrococcaceae</taxon>
        <taxon>Micrococcus</taxon>
    </lineage>
</organism>
<accession>A0A7W7GQL7</accession>
<feature type="binding site" evidence="2">
    <location>
        <position position="380"/>
    </location>
    <ligand>
        <name>Mn(2+)</name>
        <dbReference type="ChEBI" id="CHEBI:29035"/>
        <label>2</label>
    </ligand>
</feature>
<keyword evidence="1 4" id="KW-0378">Hydrolase</keyword>
<comment type="caution">
    <text evidence="4">The sequence shown here is derived from an EMBL/GenBank/DDBJ whole genome shotgun (WGS) entry which is preliminary data.</text>
</comment>
<keyword evidence="2" id="KW-0464">Manganese</keyword>